<reference evidence="1 2" key="1">
    <citation type="journal article" date="2010" name="Nature">
        <title>Genome sequence of the palaeopolyploid soybean.</title>
        <authorList>
            <person name="Schmutz J."/>
            <person name="Cannon S.B."/>
            <person name="Schlueter J."/>
            <person name="Ma J."/>
            <person name="Mitros T."/>
            <person name="Nelson W."/>
            <person name="Hyten D.L."/>
            <person name="Song Q."/>
            <person name="Thelen J.J."/>
            <person name="Cheng J."/>
            <person name="Xu D."/>
            <person name="Hellsten U."/>
            <person name="May G.D."/>
            <person name="Yu Y."/>
            <person name="Sakurai T."/>
            <person name="Umezawa T."/>
            <person name="Bhattacharyya M.K."/>
            <person name="Sandhu D."/>
            <person name="Valliyodan B."/>
            <person name="Lindquist E."/>
            <person name="Peto M."/>
            <person name="Grant D."/>
            <person name="Shu S."/>
            <person name="Goodstein D."/>
            <person name="Barry K."/>
            <person name="Futrell-Griggs M."/>
            <person name="Abernathy B."/>
            <person name="Du J."/>
            <person name="Tian Z."/>
            <person name="Zhu L."/>
            <person name="Gill N."/>
            <person name="Joshi T."/>
            <person name="Libault M."/>
            <person name="Sethuraman A."/>
            <person name="Zhang X.-C."/>
            <person name="Shinozaki K."/>
            <person name="Nguyen H.T."/>
            <person name="Wing R.A."/>
            <person name="Cregan P."/>
            <person name="Specht J."/>
            <person name="Grimwood J."/>
            <person name="Rokhsar D."/>
            <person name="Stacey G."/>
            <person name="Shoemaker R.C."/>
            <person name="Jackson S.A."/>
        </authorList>
    </citation>
    <scope>NUCLEOTIDE SEQUENCE [LARGE SCALE GENOMIC DNA]</scope>
    <source>
        <strain evidence="2">cv. Williams 82</strain>
        <tissue evidence="1">Callus</tissue>
    </source>
</reference>
<accession>A0A0R0E713</accession>
<dbReference type="Gramene" id="KRG89849">
    <property type="protein sequence ID" value="KRG89849"/>
    <property type="gene ID" value="GLYMA_20G051000"/>
</dbReference>
<name>A0A0R0E713_SOYBN</name>
<dbReference type="EMBL" id="CM000853">
    <property type="protein sequence ID" value="KRG89849.1"/>
    <property type="molecule type" value="Genomic_DNA"/>
</dbReference>
<evidence type="ECO:0000313" key="3">
    <source>
        <dbReference type="Proteomes" id="UP000008827"/>
    </source>
</evidence>
<keyword evidence="3" id="KW-1185">Reference proteome</keyword>
<protein>
    <submittedName>
        <fullName evidence="1 2">Uncharacterized protein</fullName>
    </submittedName>
</protein>
<reference evidence="1" key="3">
    <citation type="submission" date="2018-07" db="EMBL/GenBank/DDBJ databases">
        <title>WGS assembly of Glycine max.</title>
        <authorList>
            <person name="Schmutz J."/>
            <person name="Cannon S."/>
            <person name="Schlueter J."/>
            <person name="Ma J."/>
            <person name="Mitros T."/>
            <person name="Nelson W."/>
            <person name="Hyten D."/>
            <person name="Song Q."/>
            <person name="Thelen J."/>
            <person name="Cheng J."/>
            <person name="Xu D."/>
            <person name="Hellsten U."/>
            <person name="May G."/>
            <person name="Yu Y."/>
            <person name="Sakurai T."/>
            <person name="Umezawa T."/>
            <person name="Bhattacharyya M."/>
            <person name="Sandhu D."/>
            <person name="Valliyodan B."/>
            <person name="Lindquist E."/>
            <person name="Peto M."/>
            <person name="Grant D."/>
            <person name="Shu S."/>
            <person name="Goodstein D."/>
            <person name="Barry K."/>
            <person name="Futrell-Griggs M."/>
            <person name="Abernathy B."/>
            <person name="Du J."/>
            <person name="Tian Z."/>
            <person name="Zhu L."/>
            <person name="Gill N."/>
            <person name="Joshi T."/>
            <person name="Libault M."/>
            <person name="Sethuraman A."/>
            <person name="Zhang X."/>
            <person name="Shinozaki K."/>
            <person name="Nguyen H."/>
            <person name="Wing R."/>
            <person name="Cregan P."/>
            <person name="Specht J."/>
            <person name="Grimwood J."/>
            <person name="Rokhsar D."/>
            <person name="Stacey G."/>
            <person name="Shoemaker R."/>
            <person name="Jackson S."/>
        </authorList>
    </citation>
    <scope>NUCLEOTIDE SEQUENCE</scope>
    <source>
        <tissue evidence="1">Callus</tissue>
    </source>
</reference>
<proteinExistence type="predicted"/>
<evidence type="ECO:0000313" key="2">
    <source>
        <dbReference type="EnsemblPlants" id="KRG89849"/>
    </source>
</evidence>
<dbReference type="AlphaFoldDB" id="A0A0R0E713"/>
<reference evidence="2" key="2">
    <citation type="submission" date="2018-02" db="UniProtKB">
        <authorList>
            <consortium name="EnsemblPlants"/>
        </authorList>
    </citation>
    <scope>IDENTIFICATION</scope>
    <source>
        <strain evidence="2">Williams 82</strain>
    </source>
</reference>
<dbReference type="EnsemblPlants" id="KRG89849">
    <property type="protein sequence ID" value="KRG89849"/>
    <property type="gene ID" value="GLYMA_20G051000"/>
</dbReference>
<evidence type="ECO:0000313" key="1">
    <source>
        <dbReference type="EMBL" id="KRG89849.1"/>
    </source>
</evidence>
<dbReference type="Proteomes" id="UP000008827">
    <property type="component" value="Chromosome 20"/>
</dbReference>
<sequence length="70" mass="7899">MRPLVIVKTTFSDSSGSPSNHKLNNFARHFLCVYDRMNSHNISVLPTATSNLVFNHLPCVHKLIMLRSCS</sequence>
<organism evidence="1">
    <name type="scientific">Glycine max</name>
    <name type="common">Soybean</name>
    <name type="synonym">Glycine hispida</name>
    <dbReference type="NCBI Taxonomy" id="3847"/>
    <lineage>
        <taxon>Eukaryota</taxon>
        <taxon>Viridiplantae</taxon>
        <taxon>Streptophyta</taxon>
        <taxon>Embryophyta</taxon>
        <taxon>Tracheophyta</taxon>
        <taxon>Spermatophyta</taxon>
        <taxon>Magnoliopsida</taxon>
        <taxon>eudicotyledons</taxon>
        <taxon>Gunneridae</taxon>
        <taxon>Pentapetalae</taxon>
        <taxon>rosids</taxon>
        <taxon>fabids</taxon>
        <taxon>Fabales</taxon>
        <taxon>Fabaceae</taxon>
        <taxon>Papilionoideae</taxon>
        <taxon>50 kb inversion clade</taxon>
        <taxon>NPAAA clade</taxon>
        <taxon>indigoferoid/millettioid clade</taxon>
        <taxon>Phaseoleae</taxon>
        <taxon>Glycine</taxon>
        <taxon>Glycine subgen. Soja</taxon>
    </lineage>
</organism>
<gene>
    <name evidence="1" type="ORF">GLYMA_20G051000</name>
</gene>
<dbReference type="InParanoid" id="A0A0R0E713"/>